<dbReference type="Proteomes" id="UP001438707">
    <property type="component" value="Unassembled WGS sequence"/>
</dbReference>
<evidence type="ECO:0000313" key="2">
    <source>
        <dbReference type="EMBL" id="KAK9836610.1"/>
    </source>
</evidence>
<feature type="compositionally biased region" description="Low complexity" evidence="1">
    <location>
        <begin position="1214"/>
        <end position="1235"/>
    </location>
</feature>
<evidence type="ECO:0000256" key="1">
    <source>
        <dbReference type="SAM" id="MobiDB-lite"/>
    </source>
</evidence>
<proteinExistence type="predicted"/>
<feature type="region of interest" description="Disordered" evidence="1">
    <location>
        <begin position="1040"/>
        <end position="1133"/>
    </location>
</feature>
<protein>
    <submittedName>
        <fullName evidence="2">Uncharacterized protein</fullName>
    </submittedName>
</protein>
<evidence type="ECO:0000313" key="3">
    <source>
        <dbReference type="Proteomes" id="UP001438707"/>
    </source>
</evidence>
<keyword evidence="3" id="KW-1185">Reference proteome</keyword>
<feature type="compositionally biased region" description="Low complexity" evidence="1">
    <location>
        <begin position="284"/>
        <end position="310"/>
    </location>
</feature>
<gene>
    <name evidence="2" type="ORF">WJX74_004293</name>
</gene>
<feature type="compositionally biased region" description="Polar residues" evidence="1">
    <location>
        <begin position="312"/>
        <end position="343"/>
    </location>
</feature>
<accession>A0AAW1RR05</accession>
<feature type="region of interest" description="Disordered" evidence="1">
    <location>
        <begin position="428"/>
        <end position="448"/>
    </location>
</feature>
<name>A0AAW1RR05_9CHLO</name>
<dbReference type="EMBL" id="JALJOS010000007">
    <property type="protein sequence ID" value="KAK9836610.1"/>
    <property type="molecule type" value="Genomic_DNA"/>
</dbReference>
<feature type="region of interest" description="Disordered" evidence="1">
    <location>
        <begin position="504"/>
        <end position="583"/>
    </location>
</feature>
<feature type="compositionally biased region" description="Basic and acidic residues" evidence="1">
    <location>
        <begin position="1117"/>
        <end position="1133"/>
    </location>
</feature>
<feature type="compositionally biased region" description="Polar residues" evidence="1">
    <location>
        <begin position="191"/>
        <end position="202"/>
    </location>
</feature>
<feature type="compositionally biased region" description="Polar residues" evidence="1">
    <location>
        <begin position="1040"/>
        <end position="1063"/>
    </location>
</feature>
<feature type="compositionally biased region" description="Polar residues" evidence="1">
    <location>
        <begin position="81"/>
        <end position="131"/>
    </location>
</feature>
<feature type="compositionally biased region" description="Low complexity" evidence="1">
    <location>
        <begin position="203"/>
        <end position="233"/>
    </location>
</feature>
<dbReference type="PANTHER" id="PTHR24216:SF65">
    <property type="entry name" value="PAXILLIN-LIKE PROTEIN 1"/>
    <property type="match status" value="1"/>
</dbReference>
<reference evidence="2 3" key="1">
    <citation type="journal article" date="2024" name="Nat. Commun.">
        <title>Phylogenomics reveals the evolutionary origins of lichenization in chlorophyte algae.</title>
        <authorList>
            <person name="Puginier C."/>
            <person name="Libourel C."/>
            <person name="Otte J."/>
            <person name="Skaloud P."/>
            <person name="Haon M."/>
            <person name="Grisel S."/>
            <person name="Petersen M."/>
            <person name="Berrin J.G."/>
            <person name="Delaux P.M."/>
            <person name="Dal Grande F."/>
            <person name="Keller J."/>
        </authorList>
    </citation>
    <scope>NUCLEOTIDE SEQUENCE [LARGE SCALE GENOMIC DNA]</scope>
    <source>
        <strain evidence="2 3">SAG 2145</strain>
    </source>
</reference>
<feature type="region of interest" description="Disordered" evidence="1">
    <location>
        <begin position="1214"/>
        <end position="1252"/>
    </location>
</feature>
<feature type="compositionally biased region" description="Basic and acidic residues" evidence="1">
    <location>
        <begin position="1096"/>
        <end position="1110"/>
    </location>
</feature>
<dbReference type="PANTHER" id="PTHR24216">
    <property type="entry name" value="PAXILLIN-RELATED"/>
    <property type="match status" value="1"/>
</dbReference>
<sequence length="1550" mass="164866">MNRGFGLLQLQAIAEYREEDAEWQLAKRPMRSVDDADTKPQPTDAHVDNVSEAVPGDGPPAPLPALGSKPAKPSRPEGPRQSPNTSGPLLASQAANPSQTADSSPSPAQNAHSPGSIQQEAGSAGNGSQVVNAPENGLAFASSQPQADASAAYRSRPGRTQPVARQGPPRPAQAKSAPAPHRLPRPAPISHGQQAASQVQPRQPTSKPAASAAPTIAAADVAGAAKQVAGQPQPKNPPAPSMGKDPVSSGSLQPVAERPQTPPMRAKPDPKPRSPPNSKPTGLQQGQQAQQIPSSTPAASPSGPQSQPAPTLASNPLNPMSNSKGNPTTQGPKHTTATSSGITSAVGPQHDTASKQEKPTLPLAPAIRPSQRKPGAGRTPSPPSPTPGSVRESTTRAEAFLSCGGSAAAVRRHGLRYRYSRATQTTLPRWGLGTRPKPMVASPAGTGGQSSLCSHGAFTSLLQPLRAHADGGGGEATGGEVKIDYAAAWRQHLEDRGREANVNIDLPWAPERPADVSSNTVPDIGDDDEDDDDEQQPLELQRPKPPRRSMPLAAKNPGVPRKHAQSRSAASGSDFPGPAPSTPAAAWQFLESQQKFQGQVESATSRGLQVVSCRMSRPFKGFLPKALMEPALLAKFEQNASGGQSGFAESVTDKSARLQGLLIDNLCVALVDLSQTCVTISQQDASSNPDLARMSSQVTAIQSRLKRTEPIQTSWWPVKSLHGPQLGSPQSQAARTKAEGLVQHQTPVSGVVTGYDPEGLIIEGPGFTGWLMSSRMHSDLRRKQRAMMAMAVFILEDTYGDEHVASWELARNPGTRLRASRALGAAAMIGERIHGLYVMHVATCEARRSYQPTAVWLTQDHEDLAVRRQLLPPMPATQVSADWLQDIACGSSQHNQATVNPELPPLSKPRQVAMSKDGIMRIAAAFQVCEARQPFTGRIVGHSSSGLFIHGAGITGLLEVDNFSEEIAAAQLNAQRRCRLDLSPWALKFNHELMIDIALDTLIGRRLQGLILSEVAMPHGSLLLAAAPGQTITFALDMPSTQPDAEVPQVQQAEGRSQPSNDTASREALARQLARPSEAKVSTNSVEMGMTGLSKDAVDKLPTIDEKDSSLENELTADMRQEEPEQGTGKEGETGFAKGLWQSAVSFFIRPDIGIPSEGIQAEEGKVVPETGQQLGARQLAADLQQEAREMYIQKAVSPSLEAAMTPATAAPEAFSAPEAAAPAAASKADATNAPQNQAKPFPSRQPSPGKELMARQLPGMTVAVRLLLSQKPFEGRVVRCATSGVYVRSAAGDVTGFIPLVHLLPHVALKVIQREVAFHEKSHRGRIPHSNTATMGTPFRLQALDRLQQQTLTGLRVFLVAGDATKKGEDVLLSQILDVSEPSTLEQDSAEDDLLNADEDEDSGASSSLVEFMQGPWGAHWGSGDLRGRLGNMAAGPELSRHLSGLHAVEWSALGRRSQVHSFSAEPQVYILDRAFPDSWNRTDPVRHLREQPLGAARSKFNVGFMTHGLVLHHGVDVQELWVVTTMSLEAIIQEASGHVSRMSVLVPS</sequence>
<feature type="compositionally biased region" description="Low complexity" evidence="1">
    <location>
        <begin position="139"/>
        <end position="152"/>
    </location>
</feature>
<feature type="region of interest" description="Disordered" evidence="1">
    <location>
        <begin position="24"/>
        <end position="395"/>
    </location>
</feature>
<feature type="compositionally biased region" description="Acidic residues" evidence="1">
    <location>
        <begin position="524"/>
        <end position="536"/>
    </location>
</feature>
<organism evidence="2 3">
    <name type="scientific">Apatococcus lobatus</name>
    <dbReference type="NCBI Taxonomy" id="904363"/>
    <lineage>
        <taxon>Eukaryota</taxon>
        <taxon>Viridiplantae</taxon>
        <taxon>Chlorophyta</taxon>
        <taxon>core chlorophytes</taxon>
        <taxon>Trebouxiophyceae</taxon>
        <taxon>Chlorellales</taxon>
        <taxon>Chlorellaceae</taxon>
        <taxon>Apatococcus</taxon>
    </lineage>
</organism>
<comment type="caution">
    <text evidence="2">The sequence shown here is derived from an EMBL/GenBank/DDBJ whole genome shotgun (WGS) entry which is preliminary data.</text>
</comment>